<keyword evidence="5" id="KW-0472">Membrane</keyword>
<dbReference type="EMBL" id="JBHZOL010000044">
    <property type="protein sequence ID" value="MFE4105943.1"/>
    <property type="molecule type" value="Genomic_DNA"/>
</dbReference>
<evidence type="ECO:0000259" key="7">
    <source>
        <dbReference type="Pfam" id="PF12696"/>
    </source>
</evidence>
<evidence type="ECO:0000256" key="4">
    <source>
        <dbReference type="ARBA" id="ARBA00022989"/>
    </source>
</evidence>
<organism evidence="8 9">
    <name type="scientific">Almyronema epifaneia S1</name>
    <dbReference type="NCBI Taxonomy" id="2991925"/>
    <lineage>
        <taxon>Bacteria</taxon>
        <taxon>Bacillati</taxon>
        <taxon>Cyanobacteriota</taxon>
        <taxon>Cyanophyceae</taxon>
        <taxon>Nodosilineales</taxon>
        <taxon>Nodosilineaceae</taxon>
        <taxon>Almyronema</taxon>
        <taxon>Almyronema epifaneia</taxon>
    </lineage>
</organism>
<evidence type="ECO:0000256" key="2">
    <source>
        <dbReference type="ARBA" id="ARBA00022475"/>
    </source>
</evidence>
<gene>
    <name evidence="8" type="ORF">ACFVKH_06630</name>
</gene>
<evidence type="ECO:0000256" key="3">
    <source>
        <dbReference type="ARBA" id="ARBA00022692"/>
    </source>
</evidence>
<dbReference type="InterPro" id="IPR032689">
    <property type="entry name" value="TraG-D_C"/>
</dbReference>
<dbReference type="PANTHER" id="PTHR37937:SF1">
    <property type="entry name" value="CONJUGATIVE TRANSFER: DNA TRANSPORT"/>
    <property type="match status" value="1"/>
</dbReference>
<feature type="region of interest" description="Disordered" evidence="6">
    <location>
        <begin position="457"/>
        <end position="476"/>
    </location>
</feature>
<keyword evidence="3" id="KW-0812">Transmembrane</keyword>
<evidence type="ECO:0000256" key="6">
    <source>
        <dbReference type="SAM" id="MobiDB-lite"/>
    </source>
</evidence>
<keyword evidence="9" id="KW-1185">Reference proteome</keyword>
<dbReference type="CDD" id="cd01127">
    <property type="entry name" value="TrwB_TraG_TraD_VirD4"/>
    <property type="match status" value="1"/>
</dbReference>
<dbReference type="SUPFAM" id="SSF52540">
    <property type="entry name" value="P-loop containing nucleoside triphosphate hydrolases"/>
    <property type="match status" value="1"/>
</dbReference>
<dbReference type="Pfam" id="PF12696">
    <property type="entry name" value="TraG-D_C"/>
    <property type="match status" value="1"/>
</dbReference>
<dbReference type="Proteomes" id="UP001600165">
    <property type="component" value="Unassembled WGS sequence"/>
</dbReference>
<sequence>MSAPKAYIGVTPVPDGITSTGSNIFHSLQGQNGLVLVGAIAAMMVMSFVGKNQKKGQLARGYLAGSGEKRAARKKAMQQLQEHRHNAVTLYVGSAIRNAKGQINSGRSLWLPDAQRGIAVCGAPGSGKTFSMINPTIRSALDQGTPAIVYDFKYPDQTEVLAAYAAKRGYSVSIFAPGYPESEVCNPLDFLRDADDALMARQIATVMNRNFALSANASEDKFFADAGDQLTQAILMLAKGMPEPDLMMASAILSLTDLPSRIRHAKERGDAGADWQMSNWVYLAFSQLLQLAGSEKTVAGVIGMASKVFSRFLSQELVSAFCGQTTLPLDLEGKQLLILGLDRQRREAVTPLVATLLHLIVTRNVTRKRSDPLVLALDELPTLYLPYLTQWLNENRSDGLVTIVGFQNLTQLEKAYSREVSRSILGGCATKALFNPQDPDSARLFSDYLGEEEVEIKSKTKSTGKGGGSTSTAGHTQKRAIVEPAQFNKLTTGKCVLINPAYSRKDEGSIPLILKVKVPKADLAQEAWSKERWPKVRERLIAASHQSFNSEAHTREQLASRMAIAEQLFPLPKQSTPSAPNLKDPAILKQFQDVF</sequence>
<proteinExistence type="predicted"/>
<evidence type="ECO:0000313" key="8">
    <source>
        <dbReference type="EMBL" id="MFE4105943.1"/>
    </source>
</evidence>
<comment type="subcellular location">
    <subcellularLocation>
        <location evidence="1">Cell membrane</location>
        <topology evidence="1">Multi-pass membrane protein</topology>
    </subcellularLocation>
</comment>
<accession>A0ABW6ICQ4</accession>
<evidence type="ECO:0000256" key="5">
    <source>
        <dbReference type="ARBA" id="ARBA00023136"/>
    </source>
</evidence>
<protein>
    <submittedName>
        <fullName evidence="8">Type IV secretory system conjugative DNA transfer family protein</fullName>
    </submittedName>
</protein>
<dbReference type="RefSeq" id="WP_377963219.1">
    <property type="nucleotide sequence ID" value="NZ_JBHZOL010000044.1"/>
</dbReference>
<name>A0ABW6ICQ4_9CYAN</name>
<dbReference type="InterPro" id="IPR027417">
    <property type="entry name" value="P-loop_NTPase"/>
</dbReference>
<evidence type="ECO:0000256" key="1">
    <source>
        <dbReference type="ARBA" id="ARBA00004651"/>
    </source>
</evidence>
<evidence type="ECO:0000313" key="9">
    <source>
        <dbReference type="Proteomes" id="UP001600165"/>
    </source>
</evidence>
<dbReference type="Gene3D" id="3.40.50.300">
    <property type="entry name" value="P-loop containing nucleotide triphosphate hydrolases"/>
    <property type="match status" value="2"/>
</dbReference>
<keyword evidence="2" id="KW-1003">Cell membrane</keyword>
<feature type="domain" description="TraD/TraG TraM recognition site" evidence="7">
    <location>
        <begin position="372"/>
        <end position="490"/>
    </location>
</feature>
<keyword evidence="4" id="KW-1133">Transmembrane helix</keyword>
<dbReference type="PANTHER" id="PTHR37937">
    <property type="entry name" value="CONJUGATIVE TRANSFER: DNA TRANSPORT"/>
    <property type="match status" value="1"/>
</dbReference>
<comment type="caution">
    <text evidence="8">The sequence shown here is derived from an EMBL/GenBank/DDBJ whole genome shotgun (WGS) entry which is preliminary data.</text>
</comment>
<reference evidence="8 9" key="1">
    <citation type="submission" date="2024-10" db="EMBL/GenBank/DDBJ databases">
        <authorList>
            <person name="Ratan Roy A."/>
            <person name="Morales Sandoval P.H."/>
            <person name="De Los Santos Villalobos S."/>
            <person name="Chakraborty S."/>
            <person name="Mukherjee J."/>
        </authorList>
    </citation>
    <scope>NUCLEOTIDE SEQUENCE [LARGE SCALE GENOMIC DNA]</scope>
    <source>
        <strain evidence="8 9">S1</strain>
    </source>
</reference>
<dbReference type="InterPro" id="IPR051539">
    <property type="entry name" value="T4SS-coupling_protein"/>
</dbReference>